<dbReference type="InterPro" id="IPR015421">
    <property type="entry name" value="PyrdxlP-dep_Trfase_major"/>
</dbReference>
<dbReference type="InterPro" id="IPR015424">
    <property type="entry name" value="PyrdxlP-dep_Trfase"/>
</dbReference>
<dbReference type="PANTHER" id="PTHR46383:SF1">
    <property type="entry name" value="ASPARTATE AMINOTRANSFERASE"/>
    <property type="match status" value="1"/>
</dbReference>
<proteinExistence type="inferred from homology"/>
<keyword evidence="6 11" id="KW-0808">Transferase</keyword>
<dbReference type="AlphaFoldDB" id="A0A179S0C1"/>
<feature type="domain" description="Aminotransferase class I/classII large" evidence="10">
    <location>
        <begin position="44"/>
        <end position="394"/>
    </location>
</feature>
<dbReference type="RefSeq" id="WP_048434964.1">
    <property type="nucleotide sequence ID" value="NZ_LWHQ01000059.1"/>
</dbReference>
<dbReference type="GO" id="GO:0030170">
    <property type="term" value="F:pyridoxal phosphate binding"/>
    <property type="evidence" value="ECO:0007669"/>
    <property type="project" value="InterPro"/>
</dbReference>
<dbReference type="SUPFAM" id="SSF53383">
    <property type="entry name" value="PLP-dependent transferases"/>
    <property type="match status" value="1"/>
</dbReference>
<evidence type="ECO:0000256" key="1">
    <source>
        <dbReference type="ARBA" id="ARBA00001933"/>
    </source>
</evidence>
<comment type="caution">
    <text evidence="11">The sequence shown here is derived from an EMBL/GenBank/DDBJ whole genome shotgun (WGS) entry which is preliminary data.</text>
</comment>
<evidence type="ECO:0000256" key="2">
    <source>
        <dbReference type="ARBA" id="ARBA00007441"/>
    </source>
</evidence>
<name>A0A179S0C1_9HYPH</name>
<gene>
    <name evidence="11" type="ORF">A5481_26210</name>
</gene>
<accession>A0A179S0C1</accession>
<evidence type="ECO:0000256" key="8">
    <source>
        <dbReference type="ARBA" id="ARBA00031658"/>
    </source>
</evidence>
<sequence length="405" mass="43478">MSVTPLPDTLPPVSREAAGVWPSGIGELVAYGVERPGLIPLWVGEGDRSTPAFICEAAQRALRDGATFYTRMLGIPPLREALAEYVTRLYGDPVGPERFFVTVGGMHAFHTAIRIAAEPGDEIVLPTPTWSNFFGAVAMQGARPVPVPMQFGARDGWSLDIARIAAAITPRTRAIVLNTPANPTGWVATRADLAAVLEIARRHDLWIVADEIYGRFCFDPAHDATGRAPSIRDVWQPEDRDRVLFVQTFSKNWAMTGWRVGWLEGPASIGRIVDGLVLYGTSGVATFLQHAAITAIREGEPLIAEQVAQARAGRAIVCDALSALPGVELPAPPGAFYAFPRVPSEPEDIRLAKRIVDEANVGLAPGSAFGPGGEGFLRLCFARSAADLTEAMRRMVPVLDGGANL</sequence>
<dbReference type="GO" id="GO:0004069">
    <property type="term" value="F:L-aspartate:2-oxoglutarate aminotransferase activity"/>
    <property type="evidence" value="ECO:0007669"/>
    <property type="project" value="UniProtKB-EC"/>
</dbReference>
<dbReference type="Gene3D" id="3.90.1150.10">
    <property type="entry name" value="Aspartate Aminotransferase, domain 1"/>
    <property type="match status" value="1"/>
</dbReference>
<dbReference type="Gene3D" id="3.40.640.10">
    <property type="entry name" value="Type I PLP-dependent aspartate aminotransferase-like (Major domain)"/>
    <property type="match status" value="1"/>
</dbReference>
<evidence type="ECO:0000256" key="6">
    <source>
        <dbReference type="ARBA" id="ARBA00022679"/>
    </source>
</evidence>
<dbReference type="STRING" id="427683.A5481_26210"/>
<comment type="similarity">
    <text evidence="2">Belongs to the class-I pyridoxal-phosphate-dependent aminotransferase family.</text>
</comment>
<dbReference type="InterPro" id="IPR015422">
    <property type="entry name" value="PyrdxlP-dep_Trfase_small"/>
</dbReference>
<dbReference type="InterPro" id="IPR004839">
    <property type="entry name" value="Aminotransferase_I/II_large"/>
</dbReference>
<evidence type="ECO:0000313" key="11">
    <source>
        <dbReference type="EMBL" id="OAS18567.1"/>
    </source>
</evidence>
<keyword evidence="5 11" id="KW-0032">Aminotransferase</keyword>
<protein>
    <recommendedName>
        <fullName evidence="4">8-amino-7-oxononanoate synthase</fullName>
        <ecNumber evidence="3">2.6.1.1</ecNumber>
    </recommendedName>
    <alternativeName>
        <fullName evidence="8">Alpha-oxoamine synthase</fullName>
    </alternativeName>
</protein>
<evidence type="ECO:0000256" key="9">
    <source>
        <dbReference type="ARBA" id="ARBA00049185"/>
    </source>
</evidence>
<dbReference type="EMBL" id="LWHQ01000059">
    <property type="protein sequence ID" value="OAS18567.1"/>
    <property type="molecule type" value="Genomic_DNA"/>
</dbReference>
<comment type="catalytic activity">
    <reaction evidence="9">
        <text>L-aspartate + 2-oxoglutarate = oxaloacetate + L-glutamate</text>
        <dbReference type="Rhea" id="RHEA:21824"/>
        <dbReference type="ChEBI" id="CHEBI:16452"/>
        <dbReference type="ChEBI" id="CHEBI:16810"/>
        <dbReference type="ChEBI" id="CHEBI:29985"/>
        <dbReference type="ChEBI" id="CHEBI:29991"/>
        <dbReference type="EC" id="2.6.1.1"/>
    </reaction>
</comment>
<dbReference type="GO" id="GO:0006520">
    <property type="term" value="P:amino acid metabolic process"/>
    <property type="evidence" value="ECO:0007669"/>
    <property type="project" value="InterPro"/>
</dbReference>
<dbReference type="OrthoDB" id="9804407at2"/>
<comment type="cofactor">
    <cofactor evidence="1">
        <name>pyridoxal 5'-phosphate</name>
        <dbReference type="ChEBI" id="CHEBI:597326"/>
    </cofactor>
</comment>
<dbReference type="InterPro" id="IPR050596">
    <property type="entry name" value="AspAT/PAT-like"/>
</dbReference>
<dbReference type="Proteomes" id="UP000078316">
    <property type="component" value="Unassembled WGS sequence"/>
</dbReference>
<dbReference type="CDD" id="cd00609">
    <property type="entry name" value="AAT_like"/>
    <property type="match status" value="1"/>
</dbReference>
<organism evidence="11 12">
    <name type="scientific">Methylobacterium platani</name>
    <dbReference type="NCBI Taxonomy" id="427683"/>
    <lineage>
        <taxon>Bacteria</taxon>
        <taxon>Pseudomonadati</taxon>
        <taxon>Pseudomonadota</taxon>
        <taxon>Alphaproteobacteria</taxon>
        <taxon>Hyphomicrobiales</taxon>
        <taxon>Methylobacteriaceae</taxon>
        <taxon>Methylobacterium</taxon>
    </lineage>
</organism>
<evidence type="ECO:0000256" key="4">
    <source>
        <dbReference type="ARBA" id="ARBA00016004"/>
    </source>
</evidence>
<dbReference type="NCBIfam" id="NF004770">
    <property type="entry name" value="PRK06108.1"/>
    <property type="match status" value="1"/>
</dbReference>
<evidence type="ECO:0000256" key="7">
    <source>
        <dbReference type="ARBA" id="ARBA00022898"/>
    </source>
</evidence>
<evidence type="ECO:0000256" key="5">
    <source>
        <dbReference type="ARBA" id="ARBA00022576"/>
    </source>
</evidence>
<evidence type="ECO:0000256" key="3">
    <source>
        <dbReference type="ARBA" id="ARBA00012753"/>
    </source>
</evidence>
<dbReference type="PANTHER" id="PTHR46383">
    <property type="entry name" value="ASPARTATE AMINOTRANSFERASE"/>
    <property type="match status" value="1"/>
</dbReference>
<evidence type="ECO:0000259" key="10">
    <source>
        <dbReference type="Pfam" id="PF00155"/>
    </source>
</evidence>
<evidence type="ECO:0000313" key="12">
    <source>
        <dbReference type="Proteomes" id="UP000078316"/>
    </source>
</evidence>
<keyword evidence="7" id="KW-0663">Pyridoxal phosphate</keyword>
<reference evidence="11 12" key="1">
    <citation type="submission" date="2016-04" db="EMBL/GenBank/DDBJ databases">
        <authorList>
            <person name="Evans L.H."/>
            <person name="Alamgir A."/>
            <person name="Owens N."/>
            <person name="Weber N.D."/>
            <person name="Virtaneva K."/>
            <person name="Barbian K."/>
            <person name="Babar A."/>
            <person name="Rosenke K."/>
        </authorList>
    </citation>
    <scope>NUCLEOTIDE SEQUENCE [LARGE SCALE GENOMIC DNA]</scope>
    <source>
        <strain evidence="11 12">PMB02</strain>
    </source>
</reference>
<dbReference type="Pfam" id="PF00155">
    <property type="entry name" value="Aminotran_1_2"/>
    <property type="match status" value="1"/>
</dbReference>
<dbReference type="EC" id="2.6.1.1" evidence="3"/>